<evidence type="ECO:0000256" key="1">
    <source>
        <dbReference type="ARBA" id="ARBA00000971"/>
    </source>
</evidence>
<proteinExistence type="inferred from homology"/>
<evidence type="ECO:0000256" key="3">
    <source>
        <dbReference type="ARBA" id="ARBA00023235"/>
    </source>
</evidence>
<dbReference type="InterPro" id="IPR029000">
    <property type="entry name" value="Cyclophilin-like_dom_sf"/>
</dbReference>
<dbReference type="PANTHER" id="PTHR11071">
    <property type="entry name" value="PEPTIDYL-PROLYL CIS-TRANS ISOMERASE"/>
    <property type="match status" value="1"/>
</dbReference>
<evidence type="ECO:0000256" key="2">
    <source>
        <dbReference type="ARBA" id="ARBA00023110"/>
    </source>
</evidence>
<comment type="function">
    <text evidence="4">PPIases accelerate the folding of proteins. It catalyzes the cis-trans isomerization of proline imidic peptide bonds in oligopeptides.</text>
</comment>
<dbReference type="PRINTS" id="PR00153">
    <property type="entry name" value="CSAPPISMRASE"/>
</dbReference>
<evidence type="ECO:0000259" key="5">
    <source>
        <dbReference type="PROSITE" id="PS50072"/>
    </source>
</evidence>
<dbReference type="InterPro" id="IPR002130">
    <property type="entry name" value="Cyclophilin-type_PPIase_dom"/>
</dbReference>
<dbReference type="GO" id="GO:0005737">
    <property type="term" value="C:cytoplasm"/>
    <property type="evidence" value="ECO:0007669"/>
    <property type="project" value="TreeGrafter"/>
</dbReference>
<name>A0AAN7QKR3_9COLE</name>
<dbReference type="GO" id="GO:0016018">
    <property type="term" value="F:cyclosporin A binding"/>
    <property type="evidence" value="ECO:0007669"/>
    <property type="project" value="TreeGrafter"/>
</dbReference>
<feature type="chain" id="PRO_5042667112" description="Peptidyl-prolyl cis-trans isomerase" evidence="4">
    <location>
        <begin position="22"/>
        <end position="205"/>
    </location>
</feature>
<dbReference type="GO" id="GO:0006457">
    <property type="term" value="P:protein folding"/>
    <property type="evidence" value="ECO:0007669"/>
    <property type="project" value="TreeGrafter"/>
</dbReference>
<keyword evidence="4" id="KW-0732">Signal</keyword>
<dbReference type="GO" id="GO:0003755">
    <property type="term" value="F:peptidyl-prolyl cis-trans isomerase activity"/>
    <property type="evidence" value="ECO:0007669"/>
    <property type="project" value="UniProtKB-UniRule"/>
</dbReference>
<evidence type="ECO:0000313" key="6">
    <source>
        <dbReference type="EMBL" id="KAK4882738.1"/>
    </source>
</evidence>
<dbReference type="PROSITE" id="PS50072">
    <property type="entry name" value="CSA_PPIASE_2"/>
    <property type="match status" value="1"/>
</dbReference>
<protein>
    <recommendedName>
        <fullName evidence="4">Peptidyl-prolyl cis-trans isomerase</fullName>
        <shortName evidence="4">PPIase</shortName>
        <ecNumber evidence="4">5.2.1.8</ecNumber>
    </recommendedName>
</protein>
<feature type="signal peptide" evidence="4">
    <location>
        <begin position="1"/>
        <end position="21"/>
    </location>
</feature>
<gene>
    <name evidence="6" type="ORF">RN001_006057</name>
</gene>
<sequence length="205" mass="23114">MNIYFSICLLLAHISIISCSGNSESDLPKVNKKVFLDIKFGNVTWGRIEVGLFGQIVPKTVQNFYELCQRPEKGYKGTKFFRVVANFMIKGGDIKYSGFRGDSIYGSTFEDENFKLKHYGAGWLSMANSGKNTNKSQFYITLIPTPWLDGKYVVFAKVLKGMEVVRKIEQVPIIYNYEPAVDVVIDNCTAEEVDKPFTVDVGDAE</sequence>
<keyword evidence="7" id="KW-1185">Reference proteome</keyword>
<feature type="domain" description="PPIase cyclophilin-type" evidence="5">
    <location>
        <begin position="35"/>
        <end position="190"/>
    </location>
</feature>
<evidence type="ECO:0000313" key="7">
    <source>
        <dbReference type="Proteomes" id="UP001353858"/>
    </source>
</evidence>
<comment type="caution">
    <text evidence="6">The sequence shown here is derived from an EMBL/GenBank/DDBJ whole genome shotgun (WGS) entry which is preliminary data.</text>
</comment>
<accession>A0AAN7QKR3</accession>
<comment type="catalytic activity">
    <reaction evidence="1 4">
        <text>[protein]-peptidylproline (omega=180) = [protein]-peptidylproline (omega=0)</text>
        <dbReference type="Rhea" id="RHEA:16237"/>
        <dbReference type="Rhea" id="RHEA-COMP:10747"/>
        <dbReference type="Rhea" id="RHEA-COMP:10748"/>
        <dbReference type="ChEBI" id="CHEBI:83833"/>
        <dbReference type="ChEBI" id="CHEBI:83834"/>
        <dbReference type="EC" id="5.2.1.8"/>
    </reaction>
</comment>
<dbReference type="Proteomes" id="UP001353858">
    <property type="component" value="Unassembled WGS sequence"/>
</dbReference>
<dbReference type="Pfam" id="PF00160">
    <property type="entry name" value="Pro_isomerase"/>
    <property type="match status" value="1"/>
</dbReference>
<dbReference type="EMBL" id="JARPUR010000002">
    <property type="protein sequence ID" value="KAK4882738.1"/>
    <property type="molecule type" value="Genomic_DNA"/>
</dbReference>
<comment type="similarity">
    <text evidence="4">Belongs to the cyclophilin-type PPIase family.</text>
</comment>
<dbReference type="Gene3D" id="2.40.100.10">
    <property type="entry name" value="Cyclophilin-like"/>
    <property type="match status" value="1"/>
</dbReference>
<dbReference type="FunFam" id="2.40.100.10:FF:000025">
    <property type="entry name" value="Peptidyl-prolyl cis-trans isomerase CYP19-2"/>
    <property type="match status" value="1"/>
</dbReference>
<evidence type="ECO:0000256" key="4">
    <source>
        <dbReference type="RuleBase" id="RU363019"/>
    </source>
</evidence>
<dbReference type="PANTHER" id="PTHR11071:SF561">
    <property type="entry name" value="PEPTIDYL-PROLYL CIS-TRANS ISOMERASE D-RELATED"/>
    <property type="match status" value="1"/>
</dbReference>
<dbReference type="SUPFAM" id="SSF50891">
    <property type="entry name" value="Cyclophilin-like"/>
    <property type="match status" value="1"/>
</dbReference>
<dbReference type="AlphaFoldDB" id="A0AAN7QKR3"/>
<reference evidence="7" key="1">
    <citation type="submission" date="2023-01" db="EMBL/GenBank/DDBJ databases">
        <title>Key to firefly adult light organ development and bioluminescence: homeobox transcription factors regulate luciferase expression and transportation to peroxisome.</title>
        <authorList>
            <person name="Fu X."/>
        </authorList>
    </citation>
    <scope>NUCLEOTIDE SEQUENCE [LARGE SCALE GENOMIC DNA]</scope>
</reference>
<organism evidence="6 7">
    <name type="scientific">Aquatica leii</name>
    <dbReference type="NCBI Taxonomy" id="1421715"/>
    <lineage>
        <taxon>Eukaryota</taxon>
        <taxon>Metazoa</taxon>
        <taxon>Ecdysozoa</taxon>
        <taxon>Arthropoda</taxon>
        <taxon>Hexapoda</taxon>
        <taxon>Insecta</taxon>
        <taxon>Pterygota</taxon>
        <taxon>Neoptera</taxon>
        <taxon>Endopterygota</taxon>
        <taxon>Coleoptera</taxon>
        <taxon>Polyphaga</taxon>
        <taxon>Elateriformia</taxon>
        <taxon>Elateroidea</taxon>
        <taxon>Lampyridae</taxon>
        <taxon>Luciolinae</taxon>
        <taxon>Aquatica</taxon>
    </lineage>
</organism>
<keyword evidence="2 4" id="KW-0697">Rotamase</keyword>
<dbReference type="EC" id="5.2.1.8" evidence="4"/>
<keyword evidence="3 4" id="KW-0413">Isomerase</keyword>